<accession>A2FRT2</accession>
<dbReference type="KEGG" id="tva:4750092"/>
<protein>
    <recommendedName>
        <fullName evidence="1">P-type ATPase A domain-containing protein</fullName>
    </recommendedName>
</protein>
<evidence type="ECO:0000259" key="1">
    <source>
        <dbReference type="Pfam" id="PF00122"/>
    </source>
</evidence>
<sequence>MLRRKKKFIRRINRLTVDVLKGSTFSPTTWNDIHPGDIIRLKNGDVAPADLIVLKASNSMQCTIDFYLIDGSSQLAPRYDPTLLDIKFDGSNPTMRINLTNIKREFVSGAANIKSFLQSHFVFSADLTYEDKTVQITNK</sequence>
<reference evidence="2" key="1">
    <citation type="submission" date="2006-10" db="EMBL/GenBank/DDBJ databases">
        <authorList>
            <person name="Amadeo P."/>
            <person name="Zhao Q."/>
            <person name="Wortman J."/>
            <person name="Fraser-Liggett C."/>
            <person name="Carlton J."/>
        </authorList>
    </citation>
    <scope>NUCLEOTIDE SEQUENCE</scope>
    <source>
        <strain evidence="2">G3</strain>
    </source>
</reference>
<feature type="domain" description="P-type ATPase A" evidence="1">
    <location>
        <begin position="15"/>
        <end position="60"/>
    </location>
</feature>
<dbReference type="Gene3D" id="2.70.150.10">
    <property type="entry name" value="Calcium-transporting ATPase, cytoplasmic transduction domain A"/>
    <property type="match status" value="1"/>
</dbReference>
<dbReference type="Proteomes" id="UP000001542">
    <property type="component" value="Unassembled WGS sequence"/>
</dbReference>
<dbReference type="AlphaFoldDB" id="A2FRT2"/>
<evidence type="ECO:0000313" key="2">
    <source>
        <dbReference type="EMBL" id="EAX92381.1"/>
    </source>
</evidence>
<dbReference type="PANTHER" id="PTHR24092:SF175">
    <property type="entry name" value="PHOSPHOLIPID-TRANSPORTING ATPASE"/>
    <property type="match status" value="1"/>
</dbReference>
<dbReference type="InterPro" id="IPR008250">
    <property type="entry name" value="ATPase_P-typ_transduc_dom_A_sf"/>
</dbReference>
<gene>
    <name evidence="2" type="ORF">TVAG_156600</name>
</gene>
<dbReference type="OrthoDB" id="377733at2759"/>
<name>A2FRT2_TRIV3</name>
<dbReference type="VEuPathDB" id="TrichDB:TVAGG3_0104540"/>
<keyword evidence="3" id="KW-1185">Reference proteome</keyword>
<dbReference type="InterPro" id="IPR059000">
    <property type="entry name" value="ATPase_P-type_domA"/>
</dbReference>
<dbReference type="VEuPathDB" id="TrichDB:TVAG_156600"/>
<organism evidence="2 3">
    <name type="scientific">Trichomonas vaginalis (strain ATCC PRA-98 / G3)</name>
    <dbReference type="NCBI Taxonomy" id="412133"/>
    <lineage>
        <taxon>Eukaryota</taxon>
        <taxon>Metamonada</taxon>
        <taxon>Parabasalia</taxon>
        <taxon>Trichomonadida</taxon>
        <taxon>Trichomonadidae</taxon>
        <taxon>Trichomonas</taxon>
    </lineage>
</organism>
<dbReference type="SUPFAM" id="SSF81653">
    <property type="entry name" value="Calcium ATPase, transduction domain A"/>
    <property type="match status" value="1"/>
</dbReference>
<proteinExistence type="predicted"/>
<dbReference type="SMR" id="A2FRT2"/>
<dbReference type="RefSeq" id="XP_001305311.1">
    <property type="nucleotide sequence ID" value="XM_001305310.1"/>
</dbReference>
<dbReference type="InParanoid" id="A2FRT2"/>
<dbReference type="EMBL" id="DS113970">
    <property type="protein sequence ID" value="EAX92381.1"/>
    <property type="molecule type" value="Genomic_DNA"/>
</dbReference>
<evidence type="ECO:0000313" key="3">
    <source>
        <dbReference type="Proteomes" id="UP000001542"/>
    </source>
</evidence>
<dbReference type="Pfam" id="PF00122">
    <property type="entry name" value="E1-E2_ATPase"/>
    <property type="match status" value="1"/>
</dbReference>
<reference evidence="2" key="2">
    <citation type="journal article" date="2007" name="Science">
        <title>Draft genome sequence of the sexually transmitted pathogen Trichomonas vaginalis.</title>
        <authorList>
            <person name="Carlton J.M."/>
            <person name="Hirt R.P."/>
            <person name="Silva J.C."/>
            <person name="Delcher A.L."/>
            <person name="Schatz M."/>
            <person name="Zhao Q."/>
            <person name="Wortman J.R."/>
            <person name="Bidwell S.L."/>
            <person name="Alsmark U.C.M."/>
            <person name="Besteiro S."/>
            <person name="Sicheritz-Ponten T."/>
            <person name="Noel C.J."/>
            <person name="Dacks J.B."/>
            <person name="Foster P.G."/>
            <person name="Simillion C."/>
            <person name="Van de Peer Y."/>
            <person name="Miranda-Saavedra D."/>
            <person name="Barton G.J."/>
            <person name="Westrop G.D."/>
            <person name="Mueller S."/>
            <person name="Dessi D."/>
            <person name="Fiori P.L."/>
            <person name="Ren Q."/>
            <person name="Paulsen I."/>
            <person name="Zhang H."/>
            <person name="Bastida-Corcuera F.D."/>
            <person name="Simoes-Barbosa A."/>
            <person name="Brown M.T."/>
            <person name="Hayes R.D."/>
            <person name="Mukherjee M."/>
            <person name="Okumura C.Y."/>
            <person name="Schneider R."/>
            <person name="Smith A.J."/>
            <person name="Vanacova S."/>
            <person name="Villalvazo M."/>
            <person name="Haas B.J."/>
            <person name="Pertea M."/>
            <person name="Feldblyum T.V."/>
            <person name="Utterback T.R."/>
            <person name="Shu C.L."/>
            <person name="Osoegawa K."/>
            <person name="de Jong P.J."/>
            <person name="Hrdy I."/>
            <person name="Horvathova L."/>
            <person name="Zubacova Z."/>
            <person name="Dolezal P."/>
            <person name="Malik S.B."/>
            <person name="Logsdon J.M. Jr."/>
            <person name="Henze K."/>
            <person name="Gupta A."/>
            <person name="Wang C.C."/>
            <person name="Dunne R.L."/>
            <person name="Upcroft J.A."/>
            <person name="Upcroft P."/>
            <person name="White O."/>
            <person name="Salzberg S.L."/>
            <person name="Tang P."/>
            <person name="Chiu C.-H."/>
            <person name="Lee Y.-S."/>
            <person name="Embley T.M."/>
            <person name="Coombs G.H."/>
            <person name="Mottram J.C."/>
            <person name="Tachezy J."/>
            <person name="Fraser-Liggett C.M."/>
            <person name="Johnson P.J."/>
        </authorList>
    </citation>
    <scope>NUCLEOTIDE SEQUENCE [LARGE SCALE GENOMIC DNA]</scope>
    <source>
        <strain evidence="2">G3</strain>
    </source>
</reference>
<dbReference type="STRING" id="5722.A2FRT2"/>
<dbReference type="PANTHER" id="PTHR24092">
    <property type="entry name" value="PROBABLE PHOSPHOLIPID-TRANSPORTING ATPASE"/>
    <property type="match status" value="1"/>
</dbReference>